<feature type="region of interest" description="Disordered" evidence="1">
    <location>
        <begin position="290"/>
        <end position="374"/>
    </location>
</feature>
<evidence type="ECO:0000313" key="4">
    <source>
        <dbReference type="Proteomes" id="UP000002531"/>
    </source>
</evidence>
<dbReference type="Proteomes" id="UP000002531">
    <property type="component" value="Chromosome"/>
</dbReference>
<proteinExistence type="predicted"/>
<feature type="compositionally biased region" description="Low complexity" evidence="1">
    <location>
        <begin position="200"/>
        <end position="227"/>
    </location>
</feature>
<gene>
    <name evidence="3" type="ordered locus">Nwi_0693</name>
</gene>
<protein>
    <submittedName>
        <fullName evidence="3">Uncharacterized protein</fullName>
    </submittedName>
</protein>
<evidence type="ECO:0000256" key="2">
    <source>
        <dbReference type="SAM" id="Phobius"/>
    </source>
</evidence>
<feature type="compositionally biased region" description="Polar residues" evidence="1">
    <location>
        <begin position="306"/>
        <end position="316"/>
    </location>
</feature>
<evidence type="ECO:0000313" key="3">
    <source>
        <dbReference type="EMBL" id="ABA03959.1"/>
    </source>
</evidence>
<sequence length="374" mass="39730">MLTEMPLRTATVPWMKSATTDLWVTRFPSFLPYTFHLAALLMPNGQLLSRHEDAARTGPCNTQPGTPMLFRSQPAGSQADPHEAIVAQLRDLAPRIKQEPFQLEETPLSTESFLPMGEPSFQAAPSNDNAAALQDAIPRARSRRGVVTVLLAICIGIGGAAAWHSYGEQAKQGLAQLVPQLLMEAPAPPQNAHAAEAEDTAATQAAMPQPQPTAEAAPPPEAATIGPEAPPPPTDFITTAPQAPPAQAALPAELAQSLETMANDIAALKSAIEDLKAGQQQLRREIAAAAEREAHPKPAPQRAKPASSQRQRTSPQAAVPPPPSRPSPPPPEATERQLPPPQRDAYIASQAPVPARLPPRPGDDNAPRPPMPLR</sequence>
<organism evidence="3 4">
    <name type="scientific">Nitrobacter winogradskyi (strain ATCC 25391 / DSM 10237 / CIP 104748 / NCIMB 11846 / Nb-255)</name>
    <dbReference type="NCBI Taxonomy" id="323098"/>
    <lineage>
        <taxon>Bacteria</taxon>
        <taxon>Pseudomonadati</taxon>
        <taxon>Pseudomonadota</taxon>
        <taxon>Alphaproteobacteria</taxon>
        <taxon>Hyphomicrobiales</taxon>
        <taxon>Nitrobacteraceae</taxon>
        <taxon>Nitrobacter</taxon>
    </lineage>
</organism>
<keyword evidence="2" id="KW-0812">Transmembrane</keyword>
<dbReference type="AlphaFoldDB" id="Q3SUT2"/>
<keyword evidence="4" id="KW-1185">Reference proteome</keyword>
<dbReference type="STRING" id="323098.Nwi_0693"/>
<dbReference type="EMBL" id="CP000115">
    <property type="protein sequence ID" value="ABA03959.1"/>
    <property type="molecule type" value="Genomic_DNA"/>
</dbReference>
<evidence type="ECO:0000256" key="1">
    <source>
        <dbReference type="SAM" id="MobiDB-lite"/>
    </source>
</evidence>
<dbReference type="HOGENOM" id="CLU_062809_0_0_5"/>
<keyword evidence="2" id="KW-0472">Membrane</keyword>
<reference evidence="3 4" key="1">
    <citation type="journal article" date="2006" name="Appl. Environ. Microbiol.">
        <title>Genome sequence of the chemolithoautotrophic nitrite-oxidizing bacterium Nitrobacter winogradskyi Nb-255.</title>
        <authorList>
            <person name="Starkenburg S.R."/>
            <person name="Chain P.S."/>
            <person name="Sayavedra-Soto L.A."/>
            <person name="Hauser L."/>
            <person name="Land M.L."/>
            <person name="Larimer F.W."/>
            <person name="Malfatti S.A."/>
            <person name="Klotz M.G."/>
            <person name="Bottomley P.J."/>
            <person name="Arp D.J."/>
            <person name="Hickey W.J."/>
        </authorList>
    </citation>
    <scope>NUCLEOTIDE SEQUENCE [LARGE SCALE GENOMIC DNA]</scope>
    <source>
        <strain evidence="4">ATCC 25391 / DSM 10237 / CIP 104748 / NCIMB 11846 / Nb-255</strain>
    </source>
</reference>
<feature type="compositionally biased region" description="Pro residues" evidence="1">
    <location>
        <begin position="318"/>
        <end position="342"/>
    </location>
</feature>
<accession>Q3SUT2</accession>
<feature type="transmembrane region" description="Helical" evidence="2">
    <location>
        <begin position="146"/>
        <end position="166"/>
    </location>
</feature>
<name>Q3SUT2_NITWN</name>
<dbReference type="KEGG" id="nwi:Nwi_0693"/>
<dbReference type="eggNOG" id="ENOG5032K9C">
    <property type="taxonomic scope" value="Bacteria"/>
</dbReference>
<feature type="region of interest" description="Disordered" evidence="1">
    <location>
        <begin position="187"/>
        <end position="249"/>
    </location>
</feature>
<keyword evidence="2" id="KW-1133">Transmembrane helix</keyword>